<reference evidence="2" key="1">
    <citation type="journal article" date="2019" name="Int. J. Syst. Evol. Microbiol.">
        <title>The Global Catalogue of Microorganisms (GCM) 10K type strain sequencing project: providing services to taxonomists for standard genome sequencing and annotation.</title>
        <authorList>
            <consortium name="The Broad Institute Genomics Platform"/>
            <consortium name="The Broad Institute Genome Sequencing Center for Infectious Disease"/>
            <person name="Wu L."/>
            <person name="Ma J."/>
        </authorList>
    </citation>
    <scope>NUCLEOTIDE SEQUENCE [LARGE SCALE GENOMIC DNA]</scope>
    <source>
        <strain evidence="2">JCM 18014</strain>
    </source>
</reference>
<sequence length="77" mass="8264">MSANGPETDCPDLVAAASKADIPRATKGGPYGAAGPLSQAVLPSDYLWLVSISEHGAFLWYRFPEGKMRGLWTLQID</sequence>
<keyword evidence="2" id="KW-1185">Reference proteome</keyword>
<dbReference type="Proteomes" id="UP001500518">
    <property type="component" value="Unassembled WGS sequence"/>
</dbReference>
<evidence type="ECO:0000313" key="2">
    <source>
        <dbReference type="Proteomes" id="UP001500518"/>
    </source>
</evidence>
<dbReference type="EMBL" id="BAABHV010000004">
    <property type="protein sequence ID" value="GAA5047811.1"/>
    <property type="molecule type" value="Genomic_DNA"/>
</dbReference>
<protein>
    <submittedName>
        <fullName evidence="1">Uncharacterized protein</fullName>
    </submittedName>
</protein>
<proteinExistence type="predicted"/>
<name>A0ABP9K164_9SPHN</name>
<comment type="caution">
    <text evidence="1">The sequence shown here is derived from an EMBL/GenBank/DDBJ whole genome shotgun (WGS) entry which is preliminary data.</text>
</comment>
<evidence type="ECO:0000313" key="1">
    <source>
        <dbReference type="EMBL" id="GAA5047811.1"/>
    </source>
</evidence>
<accession>A0ABP9K164</accession>
<gene>
    <name evidence="1" type="ORF">GCM10023208_04470</name>
</gene>
<organism evidence="1 2">
    <name type="scientific">Erythrobacter westpacificensis</name>
    <dbReference type="NCBI Taxonomy" id="1055231"/>
    <lineage>
        <taxon>Bacteria</taxon>
        <taxon>Pseudomonadati</taxon>
        <taxon>Pseudomonadota</taxon>
        <taxon>Alphaproteobacteria</taxon>
        <taxon>Sphingomonadales</taxon>
        <taxon>Erythrobacteraceae</taxon>
        <taxon>Erythrobacter/Porphyrobacter group</taxon>
        <taxon>Erythrobacter</taxon>
    </lineage>
</organism>